<dbReference type="RefSeq" id="WP_261402910.1">
    <property type="nucleotide sequence ID" value="NZ_CP081869.1"/>
</dbReference>
<proteinExistence type="predicted"/>
<evidence type="ECO:0000313" key="1">
    <source>
        <dbReference type="EMBL" id="QZN99799.1"/>
    </source>
</evidence>
<accession>A0A9E6R8J9</accession>
<dbReference type="EMBL" id="CP081869">
    <property type="protein sequence ID" value="QZN99799.1"/>
    <property type="molecule type" value="Genomic_DNA"/>
</dbReference>
<reference evidence="1" key="1">
    <citation type="submission" date="2021-08" db="EMBL/GenBank/DDBJ databases">
        <authorList>
            <person name="Zhang H."/>
            <person name="Xu M."/>
            <person name="Yu Z."/>
            <person name="Yang L."/>
            <person name="Cai Y."/>
        </authorList>
    </citation>
    <scope>NUCLEOTIDE SEQUENCE</scope>
    <source>
        <strain evidence="1">CHL1</strain>
    </source>
</reference>
<gene>
    <name evidence="1" type="ORF">K6K41_24570</name>
</gene>
<dbReference type="Proteomes" id="UP000825701">
    <property type="component" value="Chromosome"/>
</dbReference>
<keyword evidence="2" id="KW-1185">Reference proteome</keyword>
<name>A0A9E6R8J9_9HYPH</name>
<evidence type="ECO:0000313" key="2">
    <source>
        <dbReference type="Proteomes" id="UP000825701"/>
    </source>
</evidence>
<protein>
    <submittedName>
        <fullName evidence="1">Uncharacterized protein</fullName>
    </submittedName>
</protein>
<organism evidence="1 2">
    <name type="scientific">Chenggangzhangella methanolivorans</name>
    <dbReference type="NCBI Taxonomy" id="1437009"/>
    <lineage>
        <taxon>Bacteria</taxon>
        <taxon>Pseudomonadati</taxon>
        <taxon>Pseudomonadota</taxon>
        <taxon>Alphaproteobacteria</taxon>
        <taxon>Hyphomicrobiales</taxon>
        <taxon>Methylopilaceae</taxon>
        <taxon>Chenggangzhangella</taxon>
    </lineage>
</organism>
<sequence>MALLEWPADLPPKVRADGFERVMPDLIKPSRMAAGVTLTRPIALAGEQTISCMIRGDRGLLARFDRFFLVETGNGARPFLMRDQLYDGVPLFAPMGGALTTPDDEPIAISFWRLVRFTPASRPATAKRPAR</sequence>
<dbReference type="AlphaFoldDB" id="A0A9E6R8J9"/>
<dbReference type="KEGG" id="cmet:K6K41_24570"/>